<keyword evidence="4" id="KW-0812">Transmembrane</keyword>
<proteinExistence type="predicted"/>
<dbReference type="Proteomes" id="UP000319263">
    <property type="component" value="Chromosome"/>
</dbReference>
<dbReference type="PANTHER" id="PTHR22683:SF41">
    <property type="entry name" value="DNA TRANSLOCASE FTSK"/>
    <property type="match status" value="1"/>
</dbReference>
<dbReference type="GO" id="GO:0005524">
    <property type="term" value="F:ATP binding"/>
    <property type="evidence" value="ECO:0007669"/>
    <property type="project" value="UniProtKB-KW"/>
</dbReference>
<feature type="transmembrane region" description="Helical" evidence="4">
    <location>
        <begin position="39"/>
        <end position="71"/>
    </location>
</feature>
<organism evidence="6 7">
    <name type="scientific">Microlunatus elymi</name>
    <dbReference type="NCBI Taxonomy" id="2596828"/>
    <lineage>
        <taxon>Bacteria</taxon>
        <taxon>Bacillati</taxon>
        <taxon>Actinomycetota</taxon>
        <taxon>Actinomycetes</taxon>
        <taxon>Propionibacteriales</taxon>
        <taxon>Propionibacteriaceae</taxon>
        <taxon>Microlunatus</taxon>
    </lineage>
</organism>
<dbReference type="OrthoDB" id="3722021at2"/>
<dbReference type="SUPFAM" id="SSF52540">
    <property type="entry name" value="P-loop containing nucleoside triphosphate hydrolases"/>
    <property type="match status" value="1"/>
</dbReference>
<dbReference type="PANTHER" id="PTHR22683">
    <property type="entry name" value="SPORULATION PROTEIN RELATED"/>
    <property type="match status" value="1"/>
</dbReference>
<dbReference type="EMBL" id="CP041692">
    <property type="protein sequence ID" value="QDP95083.1"/>
    <property type="molecule type" value="Genomic_DNA"/>
</dbReference>
<dbReference type="InterPro" id="IPR050206">
    <property type="entry name" value="FtsK/SpoIIIE/SftA"/>
</dbReference>
<evidence type="ECO:0000313" key="7">
    <source>
        <dbReference type="Proteomes" id="UP000319263"/>
    </source>
</evidence>
<dbReference type="InterPro" id="IPR027417">
    <property type="entry name" value="P-loop_NTPase"/>
</dbReference>
<dbReference type="Pfam" id="PF01580">
    <property type="entry name" value="FtsK_SpoIIIE"/>
    <property type="match status" value="1"/>
</dbReference>
<gene>
    <name evidence="6" type="ORF">FOE78_03390</name>
</gene>
<name>A0A516PV94_9ACTN</name>
<reference evidence="6 7" key="1">
    <citation type="submission" date="2019-07" db="EMBL/GenBank/DDBJ databases">
        <title>Microlunatus dokdonensis sp. nov. isolated from the rhizospheric soil of the wild plant Elymus tsukushiensis.</title>
        <authorList>
            <person name="Ghim S.-Y."/>
            <person name="Hwang Y.-J."/>
            <person name="Son J.-S."/>
            <person name="Shin J.-H."/>
        </authorList>
    </citation>
    <scope>NUCLEOTIDE SEQUENCE [LARGE SCALE GENOMIC DNA]</scope>
    <source>
        <strain evidence="6 7">KUDC0627</strain>
    </source>
</reference>
<protein>
    <recommendedName>
        <fullName evidence="5">FtsK domain-containing protein</fullName>
    </recommendedName>
</protein>
<keyword evidence="7" id="KW-1185">Reference proteome</keyword>
<evidence type="ECO:0000256" key="4">
    <source>
        <dbReference type="SAM" id="Phobius"/>
    </source>
</evidence>
<dbReference type="AlphaFoldDB" id="A0A516PV94"/>
<dbReference type="KEGG" id="mik:FOE78_03390"/>
<dbReference type="GO" id="GO:0003677">
    <property type="term" value="F:DNA binding"/>
    <property type="evidence" value="ECO:0007669"/>
    <property type="project" value="InterPro"/>
</dbReference>
<evidence type="ECO:0000256" key="3">
    <source>
        <dbReference type="SAM" id="MobiDB-lite"/>
    </source>
</evidence>
<feature type="domain" description="FtsK" evidence="5">
    <location>
        <begin position="217"/>
        <end position="324"/>
    </location>
</feature>
<evidence type="ECO:0000259" key="5">
    <source>
        <dbReference type="Pfam" id="PF01580"/>
    </source>
</evidence>
<keyword evidence="4" id="KW-0472">Membrane</keyword>
<dbReference type="RefSeq" id="WP_143985065.1">
    <property type="nucleotide sequence ID" value="NZ_CP041692.1"/>
</dbReference>
<feature type="region of interest" description="Disordered" evidence="3">
    <location>
        <begin position="460"/>
        <end position="486"/>
    </location>
</feature>
<dbReference type="Gene3D" id="3.40.50.300">
    <property type="entry name" value="P-loop containing nucleotide triphosphate hydrolases"/>
    <property type="match status" value="1"/>
</dbReference>
<dbReference type="InterPro" id="IPR002543">
    <property type="entry name" value="FtsK_dom"/>
</dbReference>
<evidence type="ECO:0000313" key="6">
    <source>
        <dbReference type="EMBL" id="QDP95083.1"/>
    </source>
</evidence>
<evidence type="ECO:0000256" key="2">
    <source>
        <dbReference type="ARBA" id="ARBA00022840"/>
    </source>
</evidence>
<evidence type="ECO:0000256" key="1">
    <source>
        <dbReference type="ARBA" id="ARBA00022741"/>
    </source>
</evidence>
<keyword evidence="2" id="KW-0067">ATP-binding</keyword>
<keyword evidence="1" id="KW-0547">Nucleotide-binding</keyword>
<accession>A0A516PV94</accession>
<sequence length="486" mass="53074">MIMSILIMVRRVVRAVGWECWWWLSGGGRLLRRHPVRSVAWLLAVLVGVVADARLLLIMVVVPVALVGLWARLLPGSYRRLAADRLYRAWLRRWVRRSWPSLMESCGLARRAPATSRRPGPTSAAERLVVPRLASCRWRQGRLVMVPGLVSGQTVADVEDAAERLRTSVGAVRLRVIPDNARTSCQIVAGFEDPLAQMFTASLPDPAVPAGSAGLSVVLGRTEDGEPWRVDLGVSCLTAGCSGAGKGSVMWSLVLGLAPAVRAGLVEVHGIDLKGGMELGLGRPLFTRYADDPQRAVILLEEAVRDCENRARRMAGTSRQHVASVGEPWVVVIIDELASLVAYLPDRDLVRRAEVALARLCSIGRAPGFVVFGFLQDPRKETLKARHLFGQTIALRLREREEVAMALGDGAISAGAACHHIPRDLPGVGFVIDDTGRLTRVRAGFVPDRMIIETAHRFAAPHPRPIEVPDEPEQQSKSRSRSRSAA</sequence>
<keyword evidence="4" id="KW-1133">Transmembrane helix</keyword>